<organism evidence="4 5">
    <name type="scientific">Candidatus Uhrbacteria bacterium RIFOXYB2_FULL_57_15</name>
    <dbReference type="NCBI Taxonomy" id="1802422"/>
    <lineage>
        <taxon>Bacteria</taxon>
        <taxon>Candidatus Uhriibacteriota</taxon>
    </lineage>
</organism>
<proteinExistence type="predicted"/>
<protein>
    <recommendedName>
        <fullName evidence="3">PPM-type phosphatase domain-containing protein</fullName>
    </recommendedName>
</protein>
<dbReference type="Gene3D" id="3.60.40.10">
    <property type="entry name" value="PPM-type phosphatase domain"/>
    <property type="match status" value="1"/>
</dbReference>
<name>A0A1F7W6J3_9BACT</name>
<evidence type="ECO:0000313" key="5">
    <source>
        <dbReference type="Proteomes" id="UP000176501"/>
    </source>
</evidence>
<feature type="region of interest" description="Disordered" evidence="2">
    <location>
        <begin position="20"/>
        <end position="56"/>
    </location>
</feature>
<evidence type="ECO:0000256" key="1">
    <source>
        <dbReference type="SAM" id="Coils"/>
    </source>
</evidence>
<feature type="domain" description="PPM-type phosphatase" evidence="3">
    <location>
        <begin position="44"/>
        <end position="392"/>
    </location>
</feature>
<dbReference type="InterPro" id="IPR036457">
    <property type="entry name" value="PPM-type-like_dom_sf"/>
</dbReference>
<keyword evidence="1" id="KW-0175">Coiled coil</keyword>
<dbReference type="SUPFAM" id="SSF81606">
    <property type="entry name" value="PP2C-like"/>
    <property type="match status" value="1"/>
</dbReference>
<evidence type="ECO:0000259" key="3">
    <source>
        <dbReference type="PROSITE" id="PS51746"/>
    </source>
</evidence>
<dbReference type="EMBL" id="MGFE01000020">
    <property type="protein sequence ID" value="OGL98445.1"/>
    <property type="molecule type" value="Genomic_DNA"/>
</dbReference>
<dbReference type="Pfam" id="PF13672">
    <property type="entry name" value="PP2C_2"/>
    <property type="match status" value="1"/>
</dbReference>
<dbReference type="InterPro" id="IPR001932">
    <property type="entry name" value="PPM-type_phosphatase-like_dom"/>
</dbReference>
<sequence length="568" mass="63173">MAQSFWRKIFGASPTFFSGDPAMDRGVKEKKERRVEAKELPPYPVGSATEASPRHPDVNQDAFVVDAKRQLLMVADGVTASTGGEHASDAARQATEDLSETLDEMIQDAREETGVPYLTLEQASSVMDAHFRSIADRVKDAVSLDDARKYRAATTLMTAKVFETAPSETYAIVKSIGDCQAMVLRVDGRLECIDIEEDSAFAERIRNGELSEDEAYLIYESGSQAEFVKSFLEYQAELGMVPRNAAELVTDTSENFERWDLVPDSMRTKLRQLLKLFNNYYSGARPERSVVTQYVGNAPGVELRVHSAIIRLDPGDRLFITSDGIDALKQSQIRDALARGATPEQSARMLVSDAAEANSKGDYLSESGEVLEVGKSDLRAKPDDITVVGLEVPRLEIRPWRRLVEAGFEDDVAYAQGTIDDLVRELEAFRAAHPELQDLGMIEATGNDVKSRAAYVKIIGRYARQYPDGVEGLKRDVQPFLAEERAILGRIEAMQSELTLAQARQQRFETERAARKNDPESPVWRKRVENARARVVQLKRLADMSRAQADVKAVEAARRKAMALADNS</sequence>
<dbReference type="Proteomes" id="UP000176501">
    <property type="component" value="Unassembled WGS sequence"/>
</dbReference>
<accession>A0A1F7W6J3</accession>
<dbReference type="PROSITE" id="PS51746">
    <property type="entry name" value="PPM_2"/>
    <property type="match status" value="1"/>
</dbReference>
<feature type="compositionally biased region" description="Basic and acidic residues" evidence="2">
    <location>
        <begin position="22"/>
        <end position="39"/>
    </location>
</feature>
<evidence type="ECO:0000313" key="4">
    <source>
        <dbReference type="EMBL" id="OGL98445.1"/>
    </source>
</evidence>
<reference evidence="4 5" key="1">
    <citation type="journal article" date="2016" name="Nat. Commun.">
        <title>Thousands of microbial genomes shed light on interconnected biogeochemical processes in an aquifer system.</title>
        <authorList>
            <person name="Anantharaman K."/>
            <person name="Brown C.T."/>
            <person name="Hug L.A."/>
            <person name="Sharon I."/>
            <person name="Castelle C.J."/>
            <person name="Probst A.J."/>
            <person name="Thomas B.C."/>
            <person name="Singh A."/>
            <person name="Wilkins M.J."/>
            <person name="Karaoz U."/>
            <person name="Brodie E.L."/>
            <person name="Williams K.H."/>
            <person name="Hubbard S.S."/>
            <person name="Banfield J.F."/>
        </authorList>
    </citation>
    <scope>NUCLEOTIDE SEQUENCE [LARGE SCALE GENOMIC DNA]</scope>
</reference>
<dbReference type="AlphaFoldDB" id="A0A1F7W6J3"/>
<comment type="caution">
    <text evidence="4">The sequence shown here is derived from an EMBL/GenBank/DDBJ whole genome shotgun (WGS) entry which is preliminary data.</text>
</comment>
<feature type="coiled-coil region" evidence="1">
    <location>
        <begin position="491"/>
        <end position="548"/>
    </location>
</feature>
<evidence type="ECO:0000256" key="2">
    <source>
        <dbReference type="SAM" id="MobiDB-lite"/>
    </source>
</evidence>
<gene>
    <name evidence="4" type="ORF">A2304_02005</name>
</gene>